<dbReference type="AlphaFoldDB" id="A0A9X2XNM3"/>
<feature type="domain" description="Outer membrane protein beta-barrel" evidence="3">
    <location>
        <begin position="10"/>
        <end position="183"/>
    </location>
</feature>
<protein>
    <submittedName>
        <fullName evidence="4">Porin family protein</fullName>
    </submittedName>
</protein>
<dbReference type="RefSeq" id="WP_279296040.1">
    <property type="nucleotide sequence ID" value="NZ_JAOTIF010000002.1"/>
</dbReference>
<dbReference type="InterPro" id="IPR011250">
    <property type="entry name" value="OMP/PagP_B-barrel"/>
</dbReference>
<comment type="caution">
    <text evidence="4">The sequence shown here is derived from an EMBL/GenBank/DDBJ whole genome shotgun (WGS) entry which is preliminary data.</text>
</comment>
<reference evidence="4" key="2">
    <citation type="submission" date="2023-04" db="EMBL/GenBank/DDBJ databases">
        <title>Paracnuella aquatica gen. nov., sp. nov., a member of the family Chitinophagaceae isolated from a hot spring.</title>
        <authorList>
            <person name="Wang C."/>
        </authorList>
    </citation>
    <scope>NUCLEOTIDE SEQUENCE</scope>
    <source>
        <strain evidence="4">LB-8</strain>
    </source>
</reference>
<accession>A0A9X2XNM3</accession>
<gene>
    <name evidence="4" type="ORF">OCK74_05670</name>
</gene>
<sequence length="191" mass="20954">MRKLLLLAFATTLFKFSSAQITKGNWLVGGNIAFTHSRPKITGFDGESELDAAVNTGYFFINKLAAGVRLHTQIAKEKITHPDGSKQKIVQRNVGFGPFLRYYVLAPDKHVNLFGDAGLLYNINSNNTNSVHSKSLTSSLGAGAVVFLNQIVGLEGLLSYSHYALVDTDSDYSSNDFQFKVGLQVHLRKAK</sequence>
<evidence type="ECO:0000256" key="2">
    <source>
        <dbReference type="SAM" id="SignalP"/>
    </source>
</evidence>
<reference evidence="4" key="1">
    <citation type="submission" date="2022-09" db="EMBL/GenBank/DDBJ databases">
        <authorList>
            <person name="Yuan C."/>
            <person name="Ke Z."/>
        </authorList>
    </citation>
    <scope>NUCLEOTIDE SEQUENCE</scope>
    <source>
        <strain evidence="4">LB-8</strain>
    </source>
</reference>
<organism evidence="4 5">
    <name type="scientific">Paraflavisolibacter caeni</name>
    <dbReference type="NCBI Taxonomy" id="2982496"/>
    <lineage>
        <taxon>Bacteria</taxon>
        <taxon>Pseudomonadati</taxon>
        <taxon>Bacteroidota</taxon>
        <taxon>Chitinophagia</taxon>
        <taxon>Chitinophagales</taxon>
        <taxon>Chitinophagaceae</taxon>
        <taxon>Paraflavisolibacter</taxon>
    </lineage>
</organism>
<feature type="signal peptide" evidence="2">
    <location>
        <begin position="1"/>
        <end position="19"/>
    </location>
</feature>
<dbReference type="InterPro" id="IPR027385">
    <property type="entry name" value="Beta-barrel_OMP"/>
</dbReference>
<evidence type="ECO:0000259" key="3">
    <source>
        <dbReference type="Pfam" id="PF13505"/>
    </source>
</evidence>
<dbReference type="SUPFAM" id="SSF56925">
    <property type="entry name" value="OMPA-like"/>
    <property type="match status" value="1"/>
</dbReference>
<evidence type="ECO:0000256" key="1">
    <source>
        <dbReference type="ARBA" id="ARBA00022729"/>
    </source>
</evidence>
<feature type="chain" id="PRO_5040739761" evidence="2">
    <location>
        <begin position="20"/>
        <end position="191"/>
    </location>
</feature>
<name>A0A9X2XNM3_9BACT</name>
<keyword evidence="1 2" id="KW-0732">Signal</keyword>
<evidence type="ECO:0000313" key="5">
    <source>
        <dbReference type="Proteomes" id="UP001155483"/>
    </source>
</evidence>
<dbReference type="Pfam" id="PF13505">
    <property type="entry name" value="OMP_b-brl"/>
    <property type="match status" value="1"/>
</dbReference>
<evidence type="ECO:0000313" key="4">
    <source>
        <dbReference type="EMBL" id="MCU7548594.1"/>
    </source>
</evidence>
<dbReference type="EMBL" id="JAOTIF010000002">
    <property type="protein sequence ID" value="MCU7548594.1"/>
    <property type="molecule type" value="Genomic_DNA"/>
</dbReference>
<dbReference type="Proteomes" id="UP001155483">
    <property type="component" value="Unassembled WGS sequence"/>
</dbReference>
<proteinExistence type="predicted"/>
<keyword evidence="5" id="KW-1185">Reference proteome</keyword>
<dbReference type="Gene3D" id="2.40.160.20">
    <property type="match status" value="1"/>
</dbReference>